<dbReference type="PANTHER" id="PTHR48051:SF1">
    <property type="entry name" value="RAS SUPPRESSOR PROTEIN 1"/>
    <property type="match status" value="1"/>
</dbReference>
<dbReference type="InterPro" id="IPR001611">
    <property type="entry name" value="Leu-rich_rpt"/>
</dbReference>
<dbReference type="GO" id="GO:0005737">
    <property type="term" value="C:cytoplasm"/>
    <property type="evidence" value="ECO:0007669"/>
    <property type="project" value="TreeGrafter"/>
</dbReference>
<keyword evidence="1" id="KW-0433">Leucine-rich repeat</keyword>
<keyword evidence="4" id="KW-1185">Reference proteome</keyword>
<proteinExistence type="predicted"/>
<gene>
    <name evidence="3" type="ORF">IW245_002896</name>
</gene>
<organism evidence="3 4">
    <name type="scientific">Longispora fulva</name>
    <dbReference type="NCBI Taxonomy" id="619741"/>
    <lineage>
        <taxon>Bacteria</taxon>
        <taxon>Bacillati</taxon>
        <taxon>Actinomycetota</taxon>
        <taxon>Actinomycetes</taxon>
        <taxon>Micromonosporales</taxon>
        <taxon>Micromonosporaceae</taxon>
        <taxon>Longispora</taxon>
    </lineage>
</organism>
<dbReference type="Proteomes" id="UP000622552">
    <property type="component" value="Unassembled WGS sequence"/>
</dbReference>
<dbReference type="EMBL" id="JADOUF010000001">
    <property type="protein sequence ID" value="MBG6136702.1"/>
    <property type="molecule type" value="Genomic_DNA"/>
</dbReference>
<dbReference type="Gene3D" id="3.80.10.10">
    <property type="entry name" value="Ribonuclease Inhibitor"/>
    <property type="match status" value="2"/>
</dbReference>
<dbReference type="SMART" id="SM00369">
    <property type="entry name" value="LRR_TYP"/>
    <property type="match status" value="4"/>
</dbReference>
<dbReference type="AlphaFoldDB" id="A0A8J7GHG6"/>
<accession>A0A8J7GHG6</accession>
<evidence type="ECO:0000256" key="1">
    <source>
        <dbReference type="ARBA" id="ARBA00022614"/>
    </source>
</evidence>
<dbReference type="PANTHER" id="PTHR48051">
    <property type="match status" value="1"/>
</dbReference>
<name>A0A8J7GHG6_9ACTN</name>
<comment type="caution">
    <text evidence="3">The sequence shown here is derived from an EMBL/GenBank/DDBJ whole genome shotgun (WGS) entry which is preliminary data.</text>
</comment>
<protein>
    <submittedName>
        <fullName evidence="3">Leucine-rich repeat (LRR) protein</fullName>
    </submittedName>
</protein>
<evidence type="ECO:0000313" key="4">
    <source>
        <dbReference type="Proteomes" id="UP000622552"/>
    </source>
</evidence>
<dbReference type="RefSeq" id="WP_197003641.1">
    <property type="nucleotide sequence ID" value="NZ_BONS01000016.1"/>
</dbReference>
<dbReference type="InterPro" id="IPR050216">
    <property type="entry name" value="LRR_domain-containing"/>
</dbReference>
<keyword evidence="2" id="KW-0677">Repeat</keyword>
<dbReference type="SUPFAM" id="SSF52058">
    <property type="entry name" value="L domain-like"/>
    <property type="match status" value="1"/>
</dbReference>
<reference evidence="3" key="1">
    <citation type="submission" date="2020-11" db="EMBL/GenBank/DDBJ databases">
        <title>Sequencing the genomes of 1000 actinobacteria strains.</title>
        <authorList>
            <person name="Klenk H.-P."/>
        </authorList>
    </citation>
    <scope>NUCLEOTIDE SEQUENCE</scope>
    <source>
        <strain evidence="3">DSM 45356</strain>
    </source>
</reference>
<dbReference type="InterPro" id="IPR003591">
    <property type="entry name" value="Leu-rich_rpt_typical-subtyp"/>
</dbReference>
<dbReference type="PROSITE" id="PS51450">
    <property type="entry name" value="LRR"/>
    <property type="match status" value="1"/>
</dbReference>
<dbReference type="InterPro" id="IPR032675">
    <property type="entry name" value="LRR_dom_sf"/>
</dbReference>
<sequence length="570" mass="61729">MSTSATPEHLSHDDADARLAGALSAAFEADCDDVLLFDGDLTLDGDFLDAVDEFLAGDAVDLIVVTGDLTVSGRIALYEDRPGLYVGGRTRAETLEGGAAEIHLHDGAFTHLVYGEYRDGALRTGTVDTPWVIDFDHEMVVDAPGACWVDAYGDAEHADFDRQGIVDAFVPEVVDPEDGELRLEELLDRLRDGLPVLRPGARTATEAVGEHVSRALADRSEHLDLTGHKLREFPVEVLRMPWLRTLILDGNPIGELPAELGTLARLEYLSVCHCGLTALPESISDLAGLRVLRLAGNKIGDGAVLTLPEAVGRLAELRELDISGMSGGPVRATPWRGVPGVAPLILPDTFGGLVGLRRLTADQTNVVFPESAHGLTGLEEVSMASTMGGYLTVLPEAVTTFPNLRRLDLSGNFFTAVPDSLLRLTRLEELDLSGSLSLVTVPLPDLGRLPALRVLGFSGHTHDRGVPELAYTFLRQLFDMALATLEELRVDRWGTDDRRGQLTPGHLAGIGTFRRLRTVDLSFNRLEDLPAEFDTLPELADVDLRYNRLPPAVRERVAAAHPAARIDVQS</sequence>
<dbReference type="Pfam" id="PF13855">
    <property type="entry name" value="LRR_8"/>
    <property type="match status" value="1"/>
</dbReference>
<evidence type="ECO:0000256" key="2">
    <source>
        <dbReference type="ARBA" id="ARBA00022737"/>
    </source>
</evidence>
<evidence type="ECO:0000313" key="3">
    <source>
        <dbReference type="EMBL" id="MBG6136702.1"/>
    </source>
</evidence>